<comment type="caution">
    <text evidence="4">The sequence shown here is derived from an EMBL/GenBank/DDBJ whole genome shotgun (WGS) entry which is preliminary data.</text>
</comment>
<dbReference type="Proteomes" id="UP001176961">
    <property type="component" value="Unassembled WGS sequence"/>
</dbReference>
<evidence type="ECO:0000256" key="2">
    <source>
        <dbReference type="SAM" id="SignalP"/>
    </source>
</evidence>
<protein>
    <recommendedName>
        <fullName evidence="3">SCP domain-containing protein</fullName>
    </recommendedName>
</protein>
<name>A0AA36H2J0_CYLNA</name>
<evidence type="ECO:0000259" key="3">
    <source>
        <dbReference type="SMART" id="SM00198"/>
    </source>
</evidence>
<dbReference type="InterPro" id="IPR035940">
    <property type="entry name" value="CAP_sf"/>
</dbReference>
<dbReference type="AlphaFoldDB" id="A0AA36H2J0"/>
<dbReference type="InterPro" id="IPR014044">
    <property type="entry name" value="CAP_dom"/>
</dbReference>
<dbReference type="SMART" id="SM00198">
    <property type="entry name" value="SCP"/>
    <property type="match status" value="1"/>
</dbReference>
<sequence>MQQLLCAALVLGAIVPFASSKVCTLDNGDGVSETVQNDALGVINQYRATLSSGGQDNGTSGEKLPTPKEKLADVTWQCDLENEATTAIVDCTAEEPSKPTDKTAFFFKTTEDYPNIILPFTTWLSCSGTAGFEESAVDNGVMTYVPIGNTLREYANLMRSDLTEIGCVEKHCDDQTTYIVYCLTAVTELQQSDKIYEILQTTTGGTTTTTTAPATTTSASATTTAAEEATTTASESAASTTTTAAGTTAGETTTTATKGTGTTSCIPRRKATTAVGPGPGPQPQAAFPSPSAGTCVTFRCFVYMPATNILSLFLQVESIASSLQCELCQFFPFPHSNQRKRKHSWIDGANDRCPQNTRMYDELRFKFLDMHNYRRAQLASGNVAKRNGNYLPQSSDMQRMRYDCALENDVAEYLSSCPSSKSAESSRPNVGENFIRIPEEATYLAATEKAVTSWWKVIRSEEGPGMQVYFRQKHVGTPIESFTQMGWSTSRKLGCAVAKCGGEHVAACRYSPRGNFVEQVIYKKGTPCTGCASGSWCTEESLCTLS</sequence>
<gene>
    <name evidence="4" type="ORF">CYNAS_LOCUS14842</name>
</gene>
<dbReference type="Pfam" id="PF00188">
    <property type="entry name" value="CAP"/>
    <property type="match status" value="2"/>
</dbReference>
<feature type="signal peptide" evidence="2">
    <location>
        <begin position="1"/>
        <end position="20"/>
    </location>
</feature>
<feature type="compositionally biased region" description="Low complexity" evidence="1">
    <location>
        <begin position="204"/>
        <end position="264"/>
    </location>
</feature>
<reference evidence="4" key="1">
    <citation type="submission" date="2023-07" db="EMBL/GenBank/DDBJ databases">
        <authorList>
            <consortium name="CYATHOMIX"/>
        </authorList>
    </citation>
    <scope>NUCLEOTIDE SEQUENCE</scope>
    <source>
        <strain evidence="4">N/A</strain>
    </source>
</reference>
<evidence type="ECO:0000256" key="1">
    <source>
        <dbReference type="SAM" id="MobiDB-lite"/>
    </source>
</evidence>
<dbReference type="InterPro" id="IPR001283">
    <property type="entry name" value="CRISP-related"/>
</dbReference>
<feature type="region of interest" description="Disordered" evidence="1">
    <location>
        <begin position="204"/>
        <end position="286"/>
    </location>
</feature>
<proteinExistence type="predicted"/>
<organism evidence="4 5">
    <name type="scientific">Cylicocyclus nassatus</name>
    <name type="common">Nematode worm</name>
    <dbReference type="NCBI Taxonomy" id="53992"/>
    <lineage>
        <taxon>Eukaryota</taxon>
        <taxon>Metazoa</taxon>
        <taxon>Ecdysozoa</taxon>
        <taxon>Nematoda</taxon>
        <taxon>Chromadorea</taxon>
        <taxon>Rhabditida</taxon>
        <taxon>Rhabditina</taxon>
        <taxon>Rhabditomorpha</taxon>
        <taxon>Strongyloidea</taxon>
        <taxon>Strongylidae</taxon>
        <taxon>Cylicocyclus</taxon>
    </lineage>
</organism>
<feature type="domain" description="SCP" evidence="3">
    <location>
        <begin position="362"/>
        <end position="518"/>
    </location>
</feature>
<dbReference type="PANTHER" id="PTHR10334">
    <property type="entry name" value="CYSTEINE-RICH SECRETORY PROTEIN-RELATED"/>
    <property type="match status" value="1"/>
</dbReference>
<evidence type="ECO:0000313" key="4">
    <source>
        <dbReference type="EMBL" id="CAJ0602859.1"/>
    </source>
</evidence>
<keyword evidence="2" id="KW-0732">Signal</keyword>
<evidence type="ECO:0000313" key="5">
    <source>
        <dbReference type="Proteomes" id="UP001176961"/>
    </source>
</evidence>
<keyword evidence="5" id="KW-1185">Reference proteome</keyword>
<dbReference type="Gene3D" id="3.40.33.10">
    <property type="entry name" value="CAP"/>
    <property type="match status" value="2"/>
</dbReference>
<feature type="chain" id="PRO_5041241110" description="SCP domain-containing protein" evidence="2">
    <location>
        <begin position="21"/>
        <end position="546"/>
    </location>
</feature>
<dbReference type="SUPFAM" id="SSF55797">
    <property type="entry name" value="PR-1-like"/>
    <property type="match status" value="2"/>
</dbReference>
<accession>A0AA36H2J0</accession>
<dbReference type="CDD" id="cd05380">
    <property type="entry name" value="CAP_euk"/>
    <property type="match status" value="1"/>
</dbReference>
<dbReference type="EMBL" id="CATQJL010000305">
    <property type="protein sequence ID" value="CAJ0602859.1"/>
    <property type="molecule type" value="Genomic_DNA"/>
</dbReference>